<dbReference type="STRING" id="290398.Csal_0953"/>
<dbReference type="EMBL" id="CP000285">
    <property type="protein sequence ID" value="ABE58310.1"/>
    <property type="molecule type" value="Genomic_DNA"/>
</dbReference>
<proteinExistence type="predicted"/>
<dbReference type="Proteomes" id="UP000000239">
    <property type="component" value="Chromosome"/>
</dbReference>
<name>Q1QYZ8_CHRI1</name>
<evidence type="ECO:0000313" key="3">
    <source>
        <dbReference type="Proteomes" id="UP000000239"/>
    </source>
</evidence>
<accession>Q1QYZ8</accession>
<dbReference type="KEGG" id="csa:Csal_0953"/>
<keyword evidence="3" id="KW-1185">Reference proteome</keyword>
<feature type="region of interest" description="Disordered" evidence="1">
    <location>
        <begin position="1"/>
        <end position="47"/>
    </location>
</feature>
<evidence type="ECO:0000313" key="2">
    <source>
        <dbReference type="EMBL" id="ABE58310.1"/>
    </source>
</evidence>
<dbReference type="AlphaFoldDB" id="Q1QYZ8"/>
<organism evidence="2 3">
    <name type="scientific">Chromohalobacter israelensis (strain ATCC BAA-138 / DSM 3043 / CIP 106854 / NCIMB 13768 / 1H11)</name>
    <name type="common">Chromohalobacter salexigens</name>
    <dbReference type="NCBI Taxonomy" id="290398"/>
    <lineage>
        <taxon>Bacteria</taxon>
        <taxon>Pseudomonadati</taxon>
        <taxon>Pseudomonadota</taxon>
        <taxon>Gammaproteobacteria</taxon>
        <taxon>Oceanospirillales</taxon>
        <taxon>Halomonadaceae</taxon>
        <taxon>Chromohalobacter</taxon>
    </lineage>
</organism>
<feature type="compositionally biased region" description="Polar residues" evidence="1">
    <location>
        <begin position="1"/>
        <end position="14"/>
    </location>
</feature>
<gene>
    <name evidence="2" type="ordered locus">Csal_0953</name>
</gene>
<reference evidence="2 3" key="1">
    <citation type="journal article" date="2011" name="Stand. Genomic Sci.">
        <title>Complete genome sequence of the halophilic and highly halotolerant Chromohalobacter salexigens type strain (1H11(T)).</title>
        <authorList>
            <person name="Copeland A."/>
            <person name="O'Connor K."/>
            <person name="Lucas S."/>
            <person name="Lapidus A."/>
            <person name="Berry K.W."/>
            <person name="Detter J.C."/>
            <person name="Del Rio T.G."/>
            <person name="Hammon N."/>
            <person name="Dalin E."/>
            <person name="Tice H."/>
            <person name="Pitluck S."/>
            <person name="Bruce D."/>
            <person name="Goodwin L."/>
            <person name="Han C."/>
            <person name="Tapia R."/>
            <person name="Saunders E."/>
            <person name="Schmutz J."/>
            <person name="Brettin T."/>
            <person name="Larimer F."/>
            <person name="Land M."/>
            <person name="Hauser L."/>
            <person name="Vargas C."/>
            <person name="Nieto J.J."/>
            <person name="Kyrpides N.C."/>
            <person name="Ivanova N."/>
            <person name="Goker M."/>
            <person name="Klenk H.P."/>
            <person name="Csonka L.N."/>
            <person name="Woyke T."/>
        </authorList>
    </citation>
    <scope>NUCLEOTIDE SEQUENCE [LARGE SCALE GENOMIC DNA]</scope>
    <source>
        <strain evidence="3">ATCC BAA-138 / DSM 3043 / CIP 106854 / NCIMB 13768 / 1H11</strain>
    </source>
</reference>
<dbReference type="HOGENOM" id="CLU_1988686_0_0_6"/>
<protein>
    <submittedName>
        <fullName evidence="2">Uncharacterized protein</fullName>
    </submittedName>
</protein>
<evidence type="ECO:0000256" key="1">
    <source>
        <dbReference type="SAM" id="MobiDB-lite"/>
    </source>
</evidence>
<sequence length="125" mass="13621">MISSASDPLLQQSGGEAFSPTEPSGSARVQAPGNHVADRLETPNDCIPISHRFPAANDTSVMRSEGWTYWTCRRWLMTRHQCTHPLRRVALIALAQGGPTGRHSEAKKGEIEATNCRSRVAPQAS</sequence>